<feature type="compositionally biased region" description="Polar residues" evidence="3">
    <location>
        <begin position="21"/>
        <end position="60"/>
    </location>
</feature>
<proteinExistence type="predicted"/>
<accession>A0A1R2C975</accession>
<dbReference type="PANTHER" id="PTHR34894:SF5">
    <property type="entry name" value="EF-HAND DOMAIN-CONTAINING PROTEIN"/>
    <property type="match status" value="1"/>
</dbReference>
<protein>
    <recommendedName>
        <fullName evidence="6">EF-hand domain-containing protein</fullName>
    </recommendedName>
</protein>
<dbReference type="OrthoDB" id="300037at2759"/>
<organism evidence="4 5">
    <name type="scientific">Stentor coeruleus</name>
    <dbReference type="NCBI Taxonomy" id="5963"/>
    <lineage>
        <taxon>Eukaryota</taxon>
        <taxon>Sar</taxon>
        <taxon>Alveolata</taxon>
        <taxon>Ciliophora</taxon>
        <taxon>Postciliodesmatophora</taxon>
        <taxon>Heterotrichea</taxon>
        <taxon>Heterotrichida</taxon>
        <taxon>Stentoridae</taxon>
        <taxon>Stentor</taxon>
    </lineage>
</organism>
<dbReference type="GO" id="GO:0005737">
    <property type="term" value="C:cytoplasm"/>
    <property type="evidence" value="ECO:0007669"/>
    <property type="project" value="UniProtKB-ARBA"/>
</dbReference>
<feature type="compositionally biased region" description="Acidic residues" evidence="3">
    <location>
        <begin position="498"/>
        <end position="510"/>
    </location>
</feature>
<dbReference type="PANTHER" id="PTHR34894">
    <property type="entry name" value="SAM-DEPENDENT METHYLTRANSFERASE RSMI, CONSERVED SITE"/>
    <property type="match status" value="1"/>
</dbReference>
<comment type="caution">
    <text evidence="4">The sequence shown here is derived from an EMBL/GenBank/DDBJ whole genome shotgun (WGS) entry which is preliminary data.</text>
</comment>
<evidence type="ECO:0000313" key="5">
    <source>
        <dbReference type="Proteomes" id="UP000187209"/>
    </source>
</evidence>
<feature type="region of interest" description="Disordered" evidence="3">
    <location>
        <begin position="940"/>
        <end position="989"/>
    </location>
</feature>
<feature type="compositionally biased region" description="Basic residues" evidence="3">
    <location>
        <begin position="576"/>
        <end position="591"/>
    </location>
</feature>
<dbReference type="InterPro" id="IPR019347">
    <property type="entry name" value="Axonemal_dynein_light_chain"/>
</dbReference>
<gene>
    <name evidence="4" type="ORF">SteCoe_13101</name>
</gene>
<evidence type="ECO:0000256" key="2">
    <source>
        <dbReference type="SAM" id="Coils"/>
    </source>
</evidence>
<feature type="coiled-coil region" evidence="2">
    <location>
        <begin position="287"/>
        <end position="321"/>
    </location>
</feature>
<name>A0A1R2C975_9CILI</name>
<dbReference type="Proteomes" id="UP000187209">
    <property type="component" value="Unassembled WGS sequence"/>
</dbReference>
<feature type="region of interest" description="Disordered" evidence="3">
    <location>
        <begin position="498"/>
        <end position="521"/>
    </location>
</feature>
<feature type="region of interest" description="Disordered" evidence="3">
    <location>
        <begin position="21"/>
        <end position="66"/>
    </location>
</feature>
<sequence>MDPKLQEKIYPFEILKKQSLNEINRSESPTISPLKSQSSFPNIHSRSSVQTSQKTNSLTRDVSHRMDSSMKLRSNFEQQEAKLYEILGIKQNIRKLPGSLQEIQSSLRESKEPDKQEEFLQDLEEMKTRILKRKEKLLQNVLNEGGLLYRTQSGLIQPQLTNLYDHILKKNKGSITEIPRVDLDLGVPSGRKEVEIIIIWLESMMKTYVEEPKDLMLEEKVKRAQLIYTTCFKEVIRQVSTQCLERGVLMQKIWNAHIDINCVKEDTRLNEIESLKKRLEAFMLTSGTRLKTEIEKYEKTISELKENIRIKDKEIRLLNMKIDETKAQAEREMIFYIGKQSKSTMALKMPIKLDERTYDNQDGTQDTKISNKIPVVMLGFFDNEGFFHKQKVIQPYKGINATKEYFDEVIRIVEYYEKETQMIRIEENFLTQEIQTEYDFCDRSVQYPDENGFGFYKQDDIAANLPEKVFTANFVLGRKSMIPEKIFIFSKNLDEGFSDSDSLNDEEDSENEKHKKRYVRSKSVSSSISRRGLLENIDSELPEGAIFMSKLQKDLENFSTKALKSASKSKSPSKNLKSKTLKPKRQVKTYPKKLQNPILENQTKKGPSPIQAKKPITEENSSAENEESEKSQQISEDEIPAKKPLIQIKPKKIPQRHSQVYKIKNIPKQYSSSSENSVNEIEKSQNSTPSIKSPKNRMVRASLPVNFISEKKSKAKTSRDDNKFSKQVRKISEIAEDNERGSDTSEDEVQVKVKNKGKIIRKSMMQYPRKKDSVFESLQNIKGQDDNQRDLKDNIKKLERTMTENRNFKVQKLMNIPENIENKSNKYCQTDHNGGFYKEQMLNQIVIMPIIQKILKDIFNDPTRKINLVKDMSFIKKTSELGTILVNLLPKDLFNIENQTPVEVENLSENKPCQTEEKEEAKIISSTDPEIPKALVPNTKAKTKKKSRNIHAASTIRSRKVLQNPPIEPLAKSQSASKSQNTLKSLKSHTKSKPIKTLVIPEEFALGQVSRKIILTHPGQKLLQQTINEIQASQNVRVEVNLKSLMKIINLVYTEKSSQSRENPNYAKYETCMILYDMLTNRYGLKIVAENKFKQIIHSSFYYKDSLLRIRNFAKFLGLEGDYQVEDWNFYLTCSDVIEGEKYGKNIFNEDTAVDHFSVLQRVIQCVHTIFDGKLPDGDVENIISKVVDMKNDDNTGMGKKSIGKNVIECVNTDKFMIIMLGFYRKIKDKIQEVLFEDLEKEEFVNEEEFRKLINGVKEMESEMLGKMFEKYCVNKRLDEEKVERAVKGRAVFALAFEYGITDIKELFK</sequence>
<feature type="compositionally biased region" description="Low complexity" evidence="3">
    <location>
        <begin position="562"/>
        <end position="575"/>
    </location>
</feature>
<dbReference type="EMBL" id="MPUH01000233">
    <property type="protein sequence ID" value="OMJ85559.1"/>
    <property type="molecule type" value="Genomic_DNA"/>
</dbReference>
<dbReference type="Pfam" id="PF10211">
    <property type="entry name" value="Ax_dynein_light"/>
    <property type="match status" value="1"/>
</dbReference>
<evidence type="ECO:0000256" key="1">
    <source>
        <dbReference type="ARBA" id="ARBA00023054"/>
    </source>
</evidence>
<evidence type="ECO:0000313" key="4">
    <source>
        <dbReference type="EMBL" id="OMJ85559.1"/>
    </source>
</evidence>
<keyword evidence="1 2" id="KW-0175">Coiled coil</keyword>
<feature type="compositionally biased region" description="Polar residues" evidence="3">
    <location>
        <begin position="972"/>
        <end position="981"/>
    </location>
</feature>
<evidence type="ECO:0000256" key="3">
    <source>
        <dbReference type="SAM" id="MobiDB-lite"/>
    </source>
</evidence>
<keyword evidence="5" id="KW-1185">Reference proteome</keyword>
<evidence type="ECO:0008006" key="6">
    <source>
        <dbReference type="Google" id="ProtNLM"/>
    </source>
</evidence>
<reference evidence="4 5" key="1">
    <citation type="submission" date="2016-11" db="EMBL/GenBank/DDBJ databases">
        <title>The macronuclear genome of Stentor coeruleus: a giant cell with tiny introns.</title>
        <authorList>
            <person name="Slabodnick M."/>
            <person name="Ruby J.G."/>
            <person name="Reiff S.B."/>
            <person name="Swart E.C."/>
            <person name="Gosai S."/>
            <person name="Prabakaran S."/>
            <person name="Witkowska E."/>
            <person name="Larue G.E."/>
            <person name="Fisher S."/>
            <person name="Freeman R.M."/>
            <person name="Gunawardena J."/>
            <person name="Chu W."/>
            <person name="Stover N.A."/>
            <person name="Gregory B.D."/>
            <person name="Nowacki M."/>
            <person name="Derisi J."/>
            <person name="Roy S.W."/>
            <person name="Marshall W.F."/>
            <person name="Sood P."/>
        </authorList>
    </citation>
    <scope>NUCLEOTIDE SEQUENCE [LARGE SCALE GENOMIC DNA]</scope>
    <source>
        <strain evidence="4">WM001</strain>
    </source>
</reference>
<feature type="region of interest" description="Disordered" evidence="3">
    <location>
        <begin position="562"/>
        <end position="694"/>
    </location>
</feature>